<dbReference type="InterPro" id="IPR019734">
    <property type="entry name" value="TPR_rpt"/>
</dbReference>
<dbReference type="Pfam" id="PF13181">
    <property type="entry name" value="TPR_8"/>
    <property type="match status" value="1"/>
</dbReference>
<reference evidence="4 5" key="1">
    <citation type="submission" date="2015-11" db="EMBL/GenBank/DDBJ databases">
        <authorList>
            <person name="Lin W."/>
        </authorList>
    </citation>
    <scope>NUCLEOTIDE SEQUENCE [LARGE SCALE GENOMIC DNA]</scope>
    <source>
        <strain evidence="4 5">HCH-1</strain>
    </source>
</reference>
<accession>A0ABR5SJA3</accession>
<dbReference type="InterPro" id="IPR051012">
    <property type="entry name" value="CellSynth/LPSAsmb/PSIAsmb"/>
</dbReference>
<organism evidence="4 5">
    <name type="scientific">Candidatus Magnetominusculus xianensis</name>
    <dbReference type="NCBI Taxonomy" id="1748249"/>
    <lineage>
        <taxon>Bacteria</taxon>
        <taxon>Pseudomonadati</taxon>
        <taxon>Nitrospirota</taxon>
        <taxon>Nitrospiria</taxon>
        <taxon>Nitrospirales</taxon>
        <taxon>Nitrospiraceae</taxon>
        <taxon>Candidatus Magnetominusculus</taxon>
    </lineage>
</organism>
<feature type="repeat" description="TPR" evidence="3">
    <location>
        <begin position="525"/>
        <end position="558"/>
    </location>
</feature>
<keyword evidence="1" id="KW-0677">Repeat</keyword>
<feature type="repeat" description="TPR" evidence="3">
    <location>
        <begin position="170"/>
        <end position="203"/>
    </location>
</feature>
<dbReference type="InterPro" id="IPR011990">
    <property type="entry name" value="TPR-like_helical_dom_sf"/>
</dbReference>
<comment type="caution">
    <text evidence="4">The sequence shown here is derived from an EMBL/GenBank/DDBJ whole genome shotgun (WGS) entry which is preliminary data.</text>
</comment>
<keyword evidence="5" id="KW-1185">Reference proteome</keyword>
<evidence type="ECO:0000313" key="4">
    <source>
        <dbReference type="EMBL" id="KWT85146.1"/>
    </source>
</evidence>
<evidence type="ECO:0000256" key="1">
    <source>
        <dbReference type="ARBA" id="ARBA00022737"/>
    </source>
</evidence>
<protein>
    <recommendedName>
        <fullName evidence="6">Tetratricopeptide repeat protein</fullName>
    </recommendedName>
</protein>
<evidence type="ECO:0008006" key="6">
    <source>
        <dbReference type="Google" id="ProtNLM"/>
    </source>
</evidence>
<dbReference type="RefSeq" id="WP_085052410.1">
    <property type="nucleotide sequence ID" value="NZ_LNQR01000064.1"/>
</dbReference>
<evidence type="ECO:0000256" key="2">
    <source>
        <dbReference type="ARBA" id="ARBA00022803"/>
    </source>
</evidence>
<dbReference type="PANTHER" id="PTHR45586:SF1">
    <property type="entry name" value="LIPOPOLYSACCHARIDE ASSEMBLY PROTEIN B"/>
    <property type="match status" value="1"/>
</dbReference>
<evidence type="ECO:0000256" key="3">
    <source>
        <dbReference type="PROSITE-ProRule" id="PRU00339"/>
    </source>
</evidence>
<dbReference type="SUPFAM" id="SSF48452">
    <property type="entry name" value="TPR-like"/>
    <property type="match status" value="2"/>
</dbReference>
<gene>
    <name evidence="4" type="ORF">ASN18_1794</name>
</gene>
<evidence type="ECO:0000313" key="5">
    <source>
        <dbReference type="Proteomes" id="UP000060487"/>
    </source>
</evidence>
<dbReference type="PROSITE" id="PS50005">
    <property type="entry name" value="TPR"/>
    <property type="match status" value="2"/>
</dbReference>
<keyword evidence="2 3" id="KW-0802">TPR repeat</keyword>
<dbReference type="Pfam" id="PF14559">
    <property type="entry name" value="TPR_19"/>
    <property type="match status" value="1"/>
</dbReference>
<dbReference type="SMART" id="SM00028">
    <property type="entry name" value="TPR"/>
    <property type="match status" value="3"/>
</dbReference>
<proteinExistence type="predicted"/>
<sequence length="609" mass="68563">MNRFLTAGIVIAATLYGAVVADAINVGKVLVTPELKQAWLYLELKDYKRAKEALNDCYLKTTETGAACSFLHARILDRQKNSLGAIDSYRKAFTFSTNPDVRAEALFRKSELFFEKKYPHETQTGFNQYLDLFPNARNVEKANLYLAKSFDMSKKYAEALAAYEKAGDSAAALYGKANMLQKTGKINEARQVYEKAVQQDADYLDANEETRFLYAENLLQTGNIPRAKDIFKLISDKKGANEKLKEKADLTIGTIEANASNTGGAVKYLTMAADAKNRDIKTKALMMLTRINLDAGKLPAAQKSIDALKKLYVSGKDKEELDFYNIDLLLKEKKYKDAAKLIKSMIAKNPNSTTLVQKLETTLNETAQADKELFTSLWKDYGKTFFNPYYEKLVLKAADILKTSGGKPYIEVLDWILHNSSDLERQNALYELSQLYADKGDKATAVKYLGQLKKYKVPTDDILRSEAQVLYDNQDLKGVYERLTAIRHFTKYDLQMFRDSIAFAPDKEKAMAFYAQAVKNLGGNSEDDMNIAEHLLQTGKKDEAVNYYRQALSKDPSNEWALYRTGTILNDTEGKEALKKLSVGSSQLSKFARSVIQGESVSKRLDDIQ</sequence>
<dbReference type="Gene3D" id="1.25.40.10">
    <property type="entry name" value="Tetratricopeptide repeat domain"/>
    <property type="match status" value="2"/>
</dbReference>
<dbReference type="Pfam" id="PF13174">
    <property type="entry name" value="TPR_6"/>
    <property type="match status" value="1"/>
</dbReference>
<dbReference type="EMBL" id="LNQR01000064">
    <property type="protein sequence ID" value="KWT85146.1"/>
    <property type="molecule type" value="Genomic_DNA"/>
</dbReference>
<dbReference type="Proteomes" id="UP000060487">
    <property type="component" value="Unassembled WGS sequence"/>
</dbReference>
<name>A0ABR5SJA3_9BACT</name>
<dbReference type="PANTHER" id="PTHR45586">
    <property type="entry name" value="TPR REPEAT-CONTAINING PROTEIN PA4667"/>
    <property type="match status" value="1"/>
</dbReference>